<evidence type="ECO:0000313" key="1">
    <source>
        <dbReference type="EMBL" id="DAF85155.1"/>
    </source>
</evidence>
<accession>A0A8S5TSJ1</accession>
<protein>
    <submittedName>
        <fullName evidence="1">Uncharacterized protein</fullName>
    </submittedName>
</protein>
<name>A0A8S5TSJ1_9CAUD</name>
<reference evidence="1" key="1">
    <citation type="journal article" date="2021" name="Proc. Natl. Acad. Sci. U.S.A.">
        <title>A Catalog of Tens of Thousands of Viruses from Human Metagenomes Reveals Hidden Associations with Chronic Diseases.</title>
        <authorList>
            <person name="Tisza M.J."/>
            <person name="Buck C.B."/>
        </authorList>
    </citation>
    <scope>NUCLEOTIDE SEQUENCE</scope>
    <source>
        <strain evidence="1">Ctxdc10</strain>
    </source>
</reference>
<sequence>MFWAGGRSTKTNRTMDILTPYDGVTNDKIAKAQIEAVERKQNEYKLIGQLVRVPGHTLYKFNTVTRTASRAEVEVSADSWLNPENMKVESDRKSRVKVEKDCYYEQALNIKNFIKRLRRRGIVGMDEVVKLER</sequence>
<organism evidence="1">
    <name type="scientific">Siphoviridae sp. ctxdc10</name>
    <dbReference type="NCBI Taxonomy" id="2825740"/>
    <lineage>
        <taxon>Viruses</taxon>
        <taxon>Duplodnaviria</taxon>
        <taxon>Heunggongvirae</taxon>
        <taxon>Uroviricota</taxon>
        <taxon>Caudoviricetes</taxon>
    </lineage>
</organism>
<dbReference type="EMBL" id="BK015918">
    <property type="protein sequence ID" value="DAF85155.1"/>
    <property type="molecule type" value="Genomic_DNA"/>
</dbReference>
<proteinExistence type="predicted"/>